<sequence length="1166" mass="123446">MAWIASAAWQALTDLWHHPPSLDPATVNRVVRFLVDSVVGVGLFFLNAGTAVISGVAAALLRGVGLFFVTSVTLAGTSVMVIVFVWLWMQAGPLLRNNMALNGVTQLQAATARARLVAGCFVVIPWTGVIFQVAGMVFSPLASGDEAAILSLGSFATALCGLLYFAGVSGVRGFIMRSKRATGARVLSVMQRVSMISAPALHLGLMHSSDVVRRLIQEKIRIEMFHIAANSTVAEVNAAVTNHLNASNFAMVVTSPPQAFAMIVATILVAIWLMGVPNALAIATALIGQAVRSGSFATAAAIDQEAQDITQWLTWQTSAGAIIRSDWLAGDLDAKQWACMIWPAAHSAKANNERETKALESNLNWVAKLVFPGKETSVQVRNHVSGAFMECSILRFVKEGVVAPSLLGAKWNSTVREPMNAVISILFFGGIRRSSIEASADASANEELWAPCARTVNGLGSFSVDKTTGNQADFVEGAVGGGLDEAWTKSMLDGAKECPDPRTFVIWMNLHNVVFSKKKLQKNIILLQGPPAVAGYPSIGDAVGAAIFRDGTEMRAASGAEVTGSWLGQIQSVMVTHGGTPANVTFGQISGNALNQGHGVKDDATTQSMCAAIQAGSLTAITGRPMATPVPVVSHVTGSVYVPMADAIKDVFATATGLPAFHMPPGGTSWPVVPRLPTGSKQFLVGTELMLNAGHAGIPPRRLEASQRPRAAQERSGAPADGGAAGEAPPPPEAHTLIPSPQLHFNAPPRRQFLELRSSAPDLEEAAVQAEDCGGRGGRHQERGRRAGRHQDRRKTESQGDPQATDGEPGGASGRHRRKGQQSRRKPSTRTLLRDEFAMRQEPDDESAEADSSSTDGGACPDASDGRLGHEGDSGRCISEASNHVMRMEPLIMQLEQHDQALRLLTADQASPPSASEDLSDSSARLVGLQSTDPLGALWGFLGPPGTQTERPAGNTAAEGSSQAPLVERLVRELSTPTNMDRMHRALESRGSSPSTRSSSASSGTRARARPPRCCRWLAAASTRSSQVHTAWTRGPARWPRSCCRPPRRRRAPPASRGASWRARAAWGTSSRRARGADSGAEALRHSATRAGGAQQRRGGRGSGRPRGSIAQRRGEHPGRLAAAGGTQDARGPHRGRALGEEGQPMGGADEGQPTVMQTWDFAGQE</sequence>
<feature type="region of interest" description="Disordered" evidence="1">
    <location>
        <begin position="986"/>
        <end position="1012"/>
    </location>
</feature>
<organism evidence="3 4">
    <name type="scientific">Prorocentrum cordatum</name>
    <dbReference type="NCBI Taxonomy" id="2364126"/>
    <lineage>
        <taxon>Eukaryota</taxon>
        <taxon>Sar</taxon>
        <taxon>Alveolata</taxon>
        <taxon>Dinophyceae</taxon>
        <taxon>Prorocentrales</taxon>
        <taxon>Prorocentraceae</taxon>
        <taxon>Prorocentrum</taxon>
    </lineage>
</organism>
<name>A0ABN9XUL9_9DINO</name>
<evidence type="ECO:0000313" key="3">
    <source>
        <dbReference type="EMBL" id="CAK0903717.1"/>
    </source>
</evidence>
<evidence type="ECO:0000256" key="1">
    <source>
        <dbReference type="SAM" id="MobiDB-lite"/>
    </source>
</evidence>
<feature type="region of interest" description="Disordered" evidence="1">
    <location>
        <begin position="938"/>
        <end position="967"/>
    </location>
</feature>
<feature type="transmembrane region" description="Helical" evidence="2">
    <location>
        <begin position="116"/>
        <end position="141"/>
    </location>
</feature>
<keyword evidence="4" id="KW-1185">Reference proteome</keyword>
<keyword evidence="2" id="KW-0472">Membrane</keyword>
<comment type="caution">
    <text evidence="3">The sequence shown here is derived from an EMBL/GenBank/DDBJ whole genome shotgun (WGS) entry which is preliminary data.</text>
</comment>
<proteinExistence type="predicted"/>
<evidence type="ECO:0008006" key="5">
    <source>
        <dbReference type="Google" id="ProtNLM"/>
    </source>
</evidence>
<dbReference type="EMBL" id="CAUYUJ010021281">
    <property type="protein sequence ID" value="CAK0903717.1"/>
    <property type="molecule type" value="Genomic_DNA"/>
</dbReference>
<protein>
    <recommendedName>
        <fullName evidence="5">ABC transmembrane type-1 domain-containing protein</fullName>
    </recommendedName>
</protein>
<feature type="compositionally biased region" description="Low complexity" evidence="1">
    <location>
        <begin position="989"/>
        <end position="1006"/>
    </location>
</feature>
<feature type="transmembrane region" description="Helical" evidence="2">
    <location>
        <begin position="147"/>
        <end position="171"/>
    </location>
</feature>
<feature type="transmembrane region" description="Helical" evidence="2">
    <location>
        <begin position="66"/>
        <end position="89"/>
    </location>
</feature>
<keyword evidence="2" id="KW-1133">Transmembrane helix</keyword>
<feature type="compositionally biased region" description="Basic and acidic residues" evidence="1">
    <location>
        <begin position="832"/>
        <end position="842"/>
    </location>
</feature>
<feature type="region of interest" description="Disordered" evidence="1">
    <location>
        <begin position="764"/>
        <end position="876"/>
    </location>
</feature>
<evidence type="ECO:0000256" key="2">
    <source>
        <dbReference type="SAM" id="Phobius"/>
    </source>
</evidence>
<accession>A0ABN9XUL9</accession>
<feature type="compositionally biased region" description="Low complexity" evidence="1">
    <location>
        <begin position="1036"/>
        <end position="1045"/>
    </location>
</feature>
<reference evidence="3" key="1">
    <citation type="submission" date="2023-10" db="EMBL/GenBank/DDBJ databases">
        <authorList>
            <person name="Chen Y."/>
            <person name="Shah S."/>
            <person name="Dougan E. K."/>
            <person name="Thang M."/>
            <person name="Chan C."/>
        </authorList>
    </citation>
    <scope>NUCLEOTIDE SEQUENCE [LARGE SCALE GENOMIC DNA]</scope>
</reference>
<feature type="compositionally biased region" description="Basic and acidic residues" evidence="1">
    <location>
        <begin position="864"/>
        <end position="874"/>
    </location>
</feature>
<feature type="transmembrane region" description="Helical" evidence="2">
    <location>
        <begin position="259"/>
        <end position="287"/>
    </location>
</feature>
<feature type="compositionally biased region" description="Low complexity" evidence="1">
    <location>
        <begin position="1053"/>
        <end position="1071"/>
    </location>
</feature>
<feature type="transmembrane region" description="Helical" evidence="2">
    <location>
        <begin position="38"/>
        <end position="60"/>
    </location>
</feature>
<gene>
    <name evidence="3" type="ORF">PCOR1329_LOCUS79943</name>
</gene>
<feature type="compositionally biased region" description="Basic residues" evidence="1">
    <location>
        <begin position="814"/>
        <end position="828"/>
    </location>
</feature>
<evidence type="ECO:0000313" key="4">
    <source>
        <dbReference type="Proteomes" id="UP001189429"/>
    </source>
</evidence>
<dbReference type="Proteomes" id="UP001189429">
    <property type="component" value="Unassembled WGS sequence"/>
</dbReference>
<keyword evidence="2" id="KW-0812">Transmembrane</keyword>
<feature type="region of interest" description="Disordered" evidence="1">
    <location>
        <begin position="695"/>
        <end position="746"/>
    </location>
</feature>
<feature type="compositionally biased region" description="Basic and acidic residues" evidence="1">
    <location>
        <begin position="701"/>
        <end position="713"/>
    </location>
</feature>
<feature type="region of interest" description="Disordered" evidence="1">
    <location>
        <begin position="1028"/>
        <end position="1166"/>
    </location>
</feature>